<dbReference type="Pfam" id="PF13472">
    <property type="entry name" value="Lipase_GDSL_2"/>
    <property type="match status" value="1"/>
</dbReference>
<gene>
    <name evidence="8" type="ORF">HAHE_32780</name>
</gene>
<dbReference type="SUPFAM" id="SSF53649">
    <property type="entry name" value="Alkaline phosphatase-like"/>
    <property type="match status" value="1"/>
</dbReference>
<accession>A0ABM7RNA3</accession>
<keyword evidence="2 5" id="KW-0732">Signal</keyword>
<dbReference type="PROSITE" id="PS00149">
    <property type="entry name" value="SULFATASE_2"/>
    <property type="match status" value="1"/>
</dbReference>
<dbReference type="InterPro" id="IPR013830">
    <property type="entry name" value="SGNH_hydro"/>
</dbReference>
<evidence type="ECO:0000259" key="7">
    <source>
        <dbReference type="Pfam" id="PF13472"/>
    </source>
</evidence>
<dbReference type="CDD" id="cd01820">
    <property type="entry name" value="PAF_acetylesterase_like"/>
    <property type="match status" value="1"/>
</dbReference>
<dbReference type="Gene3D" id="3.40.50.1110">
    <property type="entry name" value="SGNH hydrolase"/>
    <property type="match status" value="1"/>
</dbReference>
<dbReference type="Gene3D" id="3.40.720.10">
    <property type="entry name" value="Alkaline Phosphatase, subunit A"/>
    <property type="match status" value="2"/>
</dbReference>
<evidence type="ECO:0000256" key="5">
    <source>
        <dbReference type="SAM" id="SignalP"/>
    </source>
</evidence>
<evidence type="ECO:0000256" key="1">
    <source>
        <dbReference type="ARBA" id="ARBA00008779"/>
    </source>
</evidence>
<name>A0ABM7RNA3_9BACT</name>
<proteinExistence type="inferred from homology"/>
<comment type="similarity">
    <text evidence="1">Belongs to the sulfatase family.</text>
</comment>
<dbReference type="InterPro" id="IPR024607">
    <property type="entry name" value="Sulfatase_CS"/>
</dbReference>
<keyword evidence="3" id="KW-0378">Hydrolase</keyword>
<feature type="domain" description="Sulfatase N-terminal" evidence="6">
    <location>
        <begin position="20"/>
        <end position="404"/>
    </location>
</feature>
<dbReference type="InterPro" id="IPR036514">
    <property type="entry name" value="SGNH_hydro_sf"/>
</dbReference>
<feature type="signal peptide" evidence="5">
    <location>
        <begin position="1"/>
        <end position="16"/>
    </location>
</feature>
<dbReference type="InterPro" id="IPR000917">
    <property type="entry name" value="Sulfatase_N"/>
</dbReference>
<evidence type="ECO:0000256" key="2">
    <source>
        <dbReference type="ARBA" id="ARBA00022729"/>
    </source>
</evidence>
<sequence length="724" mass="83041">MRKTLLLSLFVPAVFAAERPNIVFIFSDDHAQNAISAYGGPLKEAAPTPNLDRIADEGAIFTRSFCCNSICGPSRAAILTGKHSHINGYLDNNNSKFDGNQTTFPKLLQKVGYQTAMVGKWHLVSDPQGFDYWEILPGQGSYYNPDFYTAAGKTKYSGYCTDIITDRAIKWLDEDRAKDKPFVLMCQHKAPHRNWAPAPRHLTLFDDMEMPEPDTLFDDYANRDESLKKQAMSIEKDFSWGHDMKLKGENQFPDHFTSQMKNGEYFRMNDEQKAKWDAAYEPKNQQMLADLKSGKLKGKDITRWKYQRYIKDYLRCIRAVDENVGRLLDHLDKTGLSKNTIVIYSSDQGFYLGEHGWYDKRWMFEESLEMPFLIRWPGVIKPGSKSDALIQNIDYAPTFLEIGGAEIPETVQGRSMLPILKASGETPEDWREGIYYFYSGERTHAVAAHDGVRNGRYKLMHFPATDSWNLFDLEKDPKEMKSFHDDPEYAAVLSEMKLLYDKLRDQYQASDATLPGNRFGEKWWKDRHQAKMKESRKGDYDLVFVGDSITQGWEGAGKEVWEEFYGDRKALNLGFSGDRTEHVMWRLLAGEIDKVDPKVYVLMIGTNNTGHRQDDPDKTAAGVELIVEMLRDRDPDAKVLLLAVFPRDEKPDGKLRKINDGVNSRIKELADGKQVHWLDISDKFLTEEGVLTKEVMPDFLHPKGPGYRIWAEAMEPKLKELLGE</sequence>
<dbReference type="RefSeq" id="WP_338685934.1">
    <property type="nucleotide sequence ID" value="NZ_AP024702.1"/>
</dbReference>
<dbReference type="Pfam" id="PF00884">
    <property type="entry name" value="Sulfatase"/>
    <property type="match status" value="1"/>
</dbReference>
<feature type="domain" description="SGNH hydrolase-type esterase" evidence="7">
    <location>
        <begin position="544"/>
        <end position="709"/>
    </location>
</feature>
<dbReference type="PANTHER" id="PTHR43108:SF6">
    <property type="entry name" value="N-SULPHOGLUCOSAMINE SULPHOHYDROLASE"/>
    <property type="match status" value="1"/>
</dbReference>
<evidence type="ECO:0000313" key="8">
    <source>
        <dbReference type="EMBL" id="BCX49370.1"/>
    </source>
</evidence>
<evidence type="ECO:0000259" key="6">
    <source>
        <dbReference type="Pfam" id="PF00884"/>
    </source>
</evidence>
<dbReference type="Proteomes" id="UP001374893">
    <property type="component" value="Chromosome"/>
</dbReference>
<feature type="chain" id="PRO_5045864204" evidence="5">
    <location>
        <begin position="17"/>
        <end position="724"/>
    </location>
</feature>
<evidence type="ECO:0000256" key="3">
    <source>
        <dbReference type="ARBA" id="ARBA00022801"/>
    </source>
</evidence>
<organism evidence="8 9">
    <name type="scientific">Haloferula helveola</name>
    <dbReference type="NCBI Taxonomy" id="490095"/>
    <lineage>
        <taxon>Bacteria</taxon>
        <taxon>Pseudomonadati</taxon>
        <taxon>Verrucomicrobiota</taxon>
        <taxon>Verrucomicrobiia</taxon>
        <taxon>Verrucomicrobiales</taxon>
        <taxon>Verrucomicrobiaceae</taxon>
        <taxon>Haloferula</taxon>
    </lineage>
</organism>
<protein>
    <submittedName>
        <fullName evidence="8">Acetylglucosamine-6-sulfatase</fullName>
    </submittedName>
</protein>
<evidence type="ECO:0000256" key="4">
    <source>
        <dbReference type="ARBA" id="ARBA00023180"/>
    </source>
</evidence>
<dbReference type="CDD" id="cd16031">
    <property type="entry name" value="G6S_like"/>
    <property type="match status" value="1"/>
</dbReference>
<keyword evidence="9" id="KW-1185">Reference proteome</keyword>
<reference evidence="8 9" key="1">
    <citation type="submission" date="2021-06" db="EMBL/GenBank/DDBJ databases">
        <title>Complete genome of Haloferula helveola possessing various polysaccharide degrading enzymes.</title>
        <authorList>
            <person name="Takami H."/>
            <person name="Huang C."/>
            <person name="Hamasaki K."/>
        </authorList>
    </citation>
    <scope>NUCLEOTIDE SEQUENCE [LARGE SCALE GENOMIC DNA]</scope>
    <source>
        <strain evidence="8 9">CN-1</strain>
    </source>
</reference>
<dbReference type="PROSITE" id="PS00523">
    <property type="entry name" value="SULFATASE_1"/>
    <property type="match status" value="1"/>
</dbReference>
<keyword evidence="4" id="KW-0325">Glycoprotein</keyword>
<dbReference type="SUPFAM" id="SSF52266">
    <property type="entry name" value="SGNH hydrolase"/>
    <property type="match status" value="1"/>
</dbReference>
<dbReference type="PANTHER" id="PTHR43108">
    <property type="entry name" value="N-ACETYLGLUCOSAMINE-6-SULFATASE FAMILY MEMBER"/>
    <property type="match status" value="1"/>
</dbReference>
<evidence type="ECO:0000313" key="9">
    <source>
        <dbReference type="Proteomes" id="UP001374893"/>
    </source>
</evidence>
<dbReference type="EMBL" id="AP024702">
    <property type="protein sequence ID" value="BCX49370.1"/>
    <property type="molecule type" value="Genomic_DNA"/>
</dbReference>
<dbReference type="InterPro" id="IPR017850">
    <property type="entry name" value="Alkaline_phosphatase_core_sf"/>
</dbReference>